<evidence type="ECO:0000256" key="1">
    <source>
        <dbReference type="SAM" id="MobiDB-lite"/>
    </source>
</evidence>
<gene>
    <name evidence="2" type="ORF">RM531_08040</name>
</gene>
<feature type="region of interest" description="Disordered" evidence="1">
    <location>
        <begin position="123"/>
        <end position="142"/>
    </location>
</feature>
<comment type="caution">
    <text evidence="2">The sequence shown here is derived from an EMBL/GenBank/DDBJ whole genome shotgun (WGS) entry which is preliminary data.</text>
</comment>
<reference evidence="2 3" key="1">
    <citation type="submission" date="2023-09" db="EMBL/GenBank/DDBJ databases">
        <authorList>
            <person name="Rey-Velasco X."/>
        </authorList>
    </citation>
    <scope>NUCLEOTIDE SEQUENCE [LARGE SCALE GENOMIC DNA]</scope>
    <source>
        <strain evidence="2 3">P385</strain>
    </source>
</reference>
<dbReference type="RefSeq" id="WP_311658523.1">
    <property type="nucleotide sequence ID" value="NZ_JAVRHY010000006.1"/>
</dbReference>
<dbReference type="EMBL" id="JAVRHY010000006">
    <property type="protein sequence ID" value="MDT0618424.1"/>
    <property type="molecule type" value="Genomic_DNA"/>
</dbReference>
<evidence type="ECO:0000313" key="2">
    <source>
        <dbReference type="EMBL" id="MDT0618424.1"/>
    </source>
</evidence>
<evidence type="ECO:0000313" key="3">
    <source>
        <dbReference type="Proteomes" id="UP001259982"/>
    </source>
</evidence>
<proteinExistence type="predicted"/>
<protein>
    <submittedName>
        <fullName evidence="2">Uncharacterized protein</fullName>
    </submittedName>
</protein>
<dbReference type="Proteomes" id="UP001259982">
    <property type="component" value="Unassembled WGS sequence"/>
</dbReference>
<accession>A0ABU3B7J1</accession>
<name>A0ABU3B7J1_9GAMM</name>
<organism evidence="2 3">
    <name type="scientific">Spectribacter acetivorans</name>
    <dbReference type="NCBI Taxonomy" id="3075603"/>
    <lineage>
        <taxon>Bacteria</taxon>
        <taxon>Pseudomonadati</taxon>
        <taxon>Pseudomonadota</taxon>
        <taxon>Gammaproteobacteria</taxon>
        <taxon>Salinisphaerales</taxon>
        <taxon>Salinisphaeraceae</taxon>
        <taxon>Spectribacter</taxon>
    </lineage>
</organism>
<sequence length="154" mass="17098">MSDSNPRYAFYCHSIGVDPTRSFQQAQFSIALPRDYPGNWLTVDTPLGACLLDQKQAGLWRLAAERDVMSTLTFDEFHDGRLPFVSLTDDIGNLTIDIAPGNLVLLDELAGSHESRTLRVARPGIPLGLSPGQTQPPGPRRIDWPQHDAKWFAL</sequence>
<keyword evidence="3" id="KW-1185">Reference proteome</keyword>